<keyword evidence="4" id="KW-1015">Disulfide bond</keyword>
<dbReference type="InterPro" id="IPR004799">
    <property type="entry name" value="Periplasmic_diS_OxRdtase_DsbE"/>
</dbReference>
<gene>
    <name evidence="7" type="ORF">MNBD_GAMMA12-2850</name>
</gene>
<accession>A0A3B0ZI62</accession>
<proteinExistence type="inferred from homology"/>
<evidence type="ECO:0000259" key="6">
    <source>
        <dbReference type="PROSITE" id="PS51352"/>
    </source>
</evidence>
<evidence type="ECO:0000256" key="4">
    <source>
        <dbReference type="ARBA" id="ARBA00023157"/>
    </source>
</evidence>
<dbReference type="SUPFAM" id="SSF52833">
    <property type="entry name" value="Thioredoxin-like"/>
    <property type="match status" value="1"/>
</dbReference>
<dbReference type="PANTHER" id="PTHR42852">
    <property type="entry name" value="THIOL:DISULFIDE INTERCHANGE PROTEIN DSBE"/>
    <property type="match status" value="1"/>
</dbReference>
<feature type="domain" description="Thioredoxin" evidence="6">
    <location>
        <begin position="32"/>
        <end position="172"/>
    </location>
</feature>
<dbReference type="NCBIfam" id="TIGR00385">
    <property type="entry name" value="dsbE"/>
    <property type="match status" value="1"/>
</dbReference>
<dbReference type="GO" id="GO:0030288">
    <property type="term" value="C:outer membrane-bounded periplasmic space"/>
    <property type="evidence" value="ECO:0007669"/>
    <property type="project" value="InterPro"/>
</dbReference>
<comment type="similarity">
    <text evidence="2">Belongs to the thioredoxin family. DsbE subfamily.</text>
</comment>
<dbReference type="InterPro" id="IPR036249">
    <property type="entry name" value="Thioredoxin-like_sf"/>
</dbReference>
<dbReference type="Pfam" id="PF08534">
    <property type="entry name" value="Redoxin"/>
    <property type="match status" value="1"/>
</dbReference>
<evidence type="ECO:0000313" key="7">
    <source>
        <dbReference type="EMBL" id="VAW80396.1"/>
    </source>
</evidence>
<dbReference type="PROSITE" id="PS51352">
    <property type="entry name" value="THIOREDOXIN_2"/>
    <property type="match status" value="1"/>
</dbReference>
<name>A0A3B0ZI62_9ZZZZ</name>
<keyword evidence="5" id="KW-0676">Redox-active center</keyword>
<dbReference type="InterPro" id="IPR017937">
    <property type="entry name" value="Thioredoxin_CS"/>
</dbReference>
<dbReference type="InterPro" id="IPR013766">
    <property type="entry name" value="Thioredoxin_domain"/>
</dbReference>
<evidence type="ECO:0000256" key="3">
    <source>
        <dbReference type="ARBA" id="ARBA00022748"/>
    </source>
</evidence>
<evidence type="ECO:0000256" key="1">
    <source>
        <dbReference type="ARBA" id="ARBA00004196"/>
    </source>
</evidence>
<keyword evidence="3" id="KW-0201">Cytochrome c-type biogenesis</keyword>
<dbReference type="CDD" id="cd03010">
    <property type="entry name" value="TlpA_like_DsbE"/>
    <property type="match status" value="1"/>
</dbReference>
<dbReference type="AlphaFoldDB" id="A0A3B0ZI62"/>
<evidence type="ECO:0000256" key="5">
    <source>
        <dbReference type="ARBA" id="ARBA00023284"/>
    </source>
</evidence>
<comment type="subcellular location">
    <subcellularLocation>
        <location evidence="1">Cell envelope</location>
    </subcellularLocation>
</comment>
<dbReference type="PANTHER" id="PTHR42852:SF6">
    <property type="entry name" value="THIOL:DISULFIDE INTERCHANGE PROTEIN DSBE"/>
    <property type="match status" value="1"/>
</dbReference>
<dbReference type="GO" id="GO:0017004">
    <property type="term" value="P:cytochrome complex assembly"/>
    <property type="evidence" value="ECO:0007669"/>
    <property type="project" value="UniProtKB-KW"/>
</dbReference>
<dbReference type="PROSITE" id="PS00194">
    <property type="entry name" value="THIOREDOXIN_1"/>
    <property type="match status" value="1"/>
</dbReference>
<dbReference type="Gene3D" id="3.40.30.10">
    <property type="entry name" value="Glutaredoxin"/>
    <property type="match status" value="1"/>
</dbReference>
<evidence type="ECO:0000256" key="2">
    <source>
        <dbReference type="ARBA" id="ARBA00007758"/>
    </source>
</evidence>
<sequence>MIRYVLPFLVFTLLAGMLYVGLNHDNKKFTSAFQNKQAPDFKIPNLFNNKQVPIISRKLFKGKIVVMNFWASWCGACYTEHPVLMKLSKDKRITMVGIAYKDQPGSARKMLKKHGNPFKLVGLDLEGDAGIEYGVSKVPETFIIDKSGVVRYKHLGPISWKALKETILPLITKLNQ</sequence>
<dbReference type="InterPro" id="IPR013740">
    <property type="entry name" value="Redoxin"/>
</dbReference>
<dbReference type="GO" id="GO:0015036">
    <property type="term" value="F:disulfide oxidoreductase activity"/>
    <property type="evidence" value="ECO:0007669"/>
    <property type="project" value="InterPro"/>
</dbReference>
<dbReference type="InterPro" id="IPR050553">
    <property type="entry name" value="Thioredoxin_ResA/DsbE_sf"/>
</dbReference>
<protein>
    <recommendedName>
        <fullName evidence="6">Thioredoxin domain-containing protein</fullName>
    </recommendedName>
</protein>
<reference evidence="7" key="1">
    <citation type="submission" date="2018-06" db="EMBL/GenBank/DDBJ databases">
        <authorList>
            <person name="Zhirakovskaya E."/>
        </authorList>
    </citation>
    <scope>NUCLEOTIDE SEQUENCE</scope>
</reference>
<dbReference type="EMBL" id="UOFL01000197">
    <property type="protein sequence ID" value="VAW80396.1"/>
    <property type="molecule type" value="Genomic_DNA"/>
</dbReference>
<organism evidence="7">
    <name type="scientific">hydrothermal vent metagenome</name>
    <dbReference type="NCBI Taxonomy" id="652676"/>
    <lineage>
        <taxon>unclassified sequences</taxon>
        <taxon>metagenomes</taxon>
        <taxon>ecological metagenomes</taxon>
    </lineage>
</organism>